<evidence type="ECO:0000256" key="15">
    <source>
        <dbReference type="SAM" id="SignalP"/>
    </source>
</evidence>
<keyword evidence="7" id="KW-0677">Repeat</keyword>
<evidence type="ECO:0000256" key="10">
    <source>
        <dbReference type="ARBA" id="ARBA00022896"/>
    </source>
</evidence>
<accession>A0A671N724</accession>
<keyword evidence="14" id="KW-0325">Glycoprotein</keyword>
<evidence type="ECO:0000256" key="3">
    <source>
        <dbReference type="ARBA" id="ARBA00006487"/>
    </source>
</evidence>
<keyword evidence="9" id="KW-0256">Endoplasmic reticulum</keyword>
<comment type="cofactor">
    <cofactor evidence="1">
        <name>L-ascorbate</name>
        <dbReference type="ChEBI" id="CHEBI:38290"/>
    </cofactor>
</comment>
<reference evidence="17" key="1">
    <citation type="submission" date="2025-08" db="UniProtKB">
        <authorList>
            <consortium name="Ensembl"/>
        </authorList>
    </citation>
    <scope>IDENTIFICATION</scope>
</reference>
<dbReference type="InterPro" id="IPR056585">
    <property type="entry name" value="Leprecan_dom"/>
</dbReference>
<dbReference type="Gene3D" id="2.60.120.620">
    <property type="entry name" value="q2cbj1_9rhob like domain"/>
    <property type="match status" value="1"/>
</dbReference>
<evidence type="ECO:0000259" key="16">
    <source>
        <dbReference type="PROSITE" id="PS51471"/>
    </source>
</evidence>
<evidence type="ECO:0000256" key="14">
    <source>
        <dbReference type="ARBA" id="ARBA00023180"/>
    </source>
</evidence>
<protein>
    <recommendedName>
        <fullName evidence="4">procollagen-proline 3-dioxygenase</fullName>
        <ecNumber evidence="4">1.14.11.7</ecNumber>
    </recommendedName>
</protein>
<dbReference type="PANTHER" id="PTHR14049">
    <property type="entry name" value="LEPRECAN 1"/>
    <property type="match status" value="1"/>
</dbReference>
<evidence type="ECO:0000256" key="4">
    <source>
        <dbReference type="ARBA" id="ARBA00012262"/>
    </source>
</evidence>
<evidence type="ECO:0000256" key="6">
    <source>
        <dbReference type="ARBA" id="ARBA00022729"/>
    </source>
</evidence>
<dbReference type="InterPro" id="IPR011990">
    <property type="entry name" value="TPR-like_helical_dom_sf"/>
</dbReference>
<dbReference type="GO" id="GO:0019797">
    <property type="term" value="F:procollagen-proline 3-dioxygenase activity"/>
    <property type="evidence" value="ECO:0007669"/>
    <property type="project" value="UniProtKB-EC"/>
</dbReference>
<evidence type="ECO:0000256" key="9">
    <source>
        <dbReference type="ARBA" id="ARBA00022824"/>
    </source>
</evidence>
<organism evidence="17 18">
    <name type="scientific">Sinocyclocheilus anshuiensis</name>
    <dbReference type="NCBI Taxonomy" id="1608454"/>
    <lineage>
        <taxon>Eukaryota</taxon>
        <taxon>Metazoa</taxon>
        <taxon>Chordata</taxon>
        <taxon>Craniata</taxon>
        <taxon>Vertebrata</taxon>
        <taxon>Euteleostomi</taxon>
        <taxon>Actinopterygii</taxon>
        <taxon>Neopterygii</taxon>
        <taxon>Teleostei</taxon>
        <taxon>Ostariophysi</taxon>
        <taxon>Cypriniformes</taxon>
        <taxon>Cyprinidae</taxon>
        <taxon>Cyprininae</taxon>
        <taxon>Sinocyclocheilus</taxon>
    </lineage>
</organism>
<name>A0A671N724_9TELE</name>
<reference evidence="17" key="2">
    <citation type="submission" date="2025-09" db="UniProtKB">
        <authorList>
            <consortium name="Ensembl"/>
        </authorList>
    </citation>
    <scope>IDENTIFICATION</scope>
</reference>
<evidence type="ECO:0000313" key="17">
    <source>
        <dbReference type="Ensembl" id="ENSSANP00000041244.1"/>
    </source>
</evidence>
<keyword evidence="18" id="KW-1185">Reference proteome</keyword>
<keyword evidence="10" id="KW-0847">Vitamin C</keyword>
<keyword evidence="8" id="KW-0802">TPR repeat</keyword>
<evidence type="ECO:0000256" key="13">
    <source>
        <dbReference type="ARBA" id="ARBA00023004"/>
    </source>
</evidence>
<dbReference type="GO" id="GO:0005506">
    <property type="term" value="F:iron ion binding"/>
    <property type="evidence" value="ECO:0007669"/>
    <property type="project" value="InterPro"/>
</dbReference>
<evidence type="ECO:0000256" key="1">
    <source>
        <dbReference type="ARBA" id="ARBA00001961"/>
    </source>
</evidence>
<dbReference type="SMART" id="SM00702">
    <property type="entry name" value="P4Hc"/>
    <property type="match status" value="1"/>
</dbReference>
<dbReference type="InterPro" id="IPR005123">
    <property type="entry name" value="Oxoglu/Fe-dep_dioxygenase_dom"/>
</dbReference>
<dbReference type="PANTHER" id="PTHR14049:SF1">
    <property type="entry name" value="PROLYL 3-HYDROXYLASE 2"/>
    <property type="match status" value="1"/>
</dbReference>
<dbReference type="GO" id="GO:0005783">
    <property type="term" value="C:endoplasmic reticulum"/>
    <property type="evidence" value="ECO:0007669"/>
    <property type="project" value="TreeGrafter"/>
</dbReference>
<keyword evidence="12" id="KW-0560">Oxidoreductase</keyword>
<dbReference type="FunFam" id="2.60.120.620:FF:000003">
    <property type="entry name" value="Prolyl 3-hydroxylase 2"/>
    <property type="match status" value="1"/>
</dbReference>
<dbReference type="GO" id="GO:0032963">
    <property type="term" value="P:collagen metabolic process"/>
    <property type="evidence" value="ECO:0007669"/>
    <property type="project" value="InterPro"/>
</dbReference>
<dbReference type="PROSITE" id="PS51471">
    <property type="entry name" value="FE2OG_OXY"/>
    <property type="match status" value="1"/>
</dbReference>
<keyword evidence="11" id="KW-0223">Dioxygenase</keyword>
<feature type="signal peptide" evidence="15">
    <location>
        <begin position="1"/>
        <end position="25"/>
    </location>
</feature>
<evidence type="ECO:0000256" key="11">
    <source>
        <dbReference type="ARBA" id="ARBA00022964"/>
    </source>
</evidence>
<dbReference type="SUPFAM" id="SSF48452">
    <property type="entry name" value="TPR-like"/>
    <property type="match status" value="1"/>
</dbReference>
<comment type="similarity">
    <text evidence="3">Belongs to the leprecan family.</text>
</comment>
<dbReference type="EC" id="1.14.11.7" evidence="4"/>
<dbReference type="AlphaFoldDB" id="A0A671N724"/>
<evidence type="ECO:0000256" key="2">
    <source>
        <dbReference type="ARBA" id="ARBA00001962"/>
    </source>
</evidence>
<evidence type="ECO:0000313" key="18">
    <source>
        <dbReference type="Proteomes" id="UP000472260"/>
    </source>
</evidence>
<sequence>MDVNSKIYGLLTCFLQSLLLSSTTLEPFDLLYDNGVEAFYKGDYGNVVRYMESALKSFSEVRQTTIRCRLQCSDQHRFDSFLTDKIFEVILYRAHCINQCTEGKIEAQSMYKVSEDVIQDFNRRIPYNYLQLAYRKLGQLDKAASAAHTYFQANPEHVEMGGHLEQYKAQKGVKEEHLIDRESRPHQKAFFAGVKLYDKGNYEESVTLFEEALTEYYRADVECRALCEGPQHFEEQNHVLYKYNLYELISDHYTQVLHCQHECIRDLATCPGRLSTMENYLPLHYDYLQFAYFQAGRNEKALECALTYLLFHEGEEFMTENVEHYREVLGHDGQPRKVRHDLKATKMAKKLIVFNEPIDSVHKSAWLQYTGSADYKFVVVCVHVYTGGPLLYENVRLVQNSVTLNGSQRALFDDVISEDECSELKHLSVTAAGDGYKGKMSPHTPNEKFEGATVLKTLKYGYEGRVPLKSARLFYDVSEKARRILESYFMLNSTLHFSYTHLVCRTAISGQQEHRNDLSHPIHADNCLLDPEANECWKEPPAYTYRDYSALLYLNGNFDGGEFIFTEMDAKTVTASVKPRCGRMVGFSSGGENPHGVRAVTRGQRCAVALWFTLDPLYRELERLQADEVIQALDNQHMWDQGLHINPKDEL</sequence>
<evidence type="ECO:0000256" key="12">
    <source>
        <dbReference type="ARBA" id="ARBA00023002"/>
    </source>
</evidence>
<dbReference type="InterPro" id="IPR039575">
    <property type="entry name" value="P3H"/>
</dbReference>
<evidence type="ECO:0000256" key="8">
    <source>
        <dbReference type="ARBA" id="ARBA00022803"/>
    </source>
</evidence>
<proteinExistence type="inferred from homology"/>
<keyword evidence="13" id="KW-0408">Iron</keyword>
<comment type="cofactor">
    <cofactor evidence="2">
        <name>Fe cation</name>
        <dbReference type="ChEBI" id="CHEBI:24875"/>
    </cofactor>
</comment>
<dbReference type="GO" id="GO:0031418">
    <property type="term" value="F:L-ascorbic acid binding"/>
    <property type="evidence" value="ECO:0007669"/>
    <property type="project" value="UniProtKB-KW"/>
</dbReference>
<evidence type="ECO:0000256" key="5">
    <source>
        <dbReference type="ARBA" id="ARBA00022723"/>
    </source>
</evidence>
<feature type="chain" id="PRO_5025589802" description="procollagen-proline 3-dioxygenase" evidence="15">
    <location>
        <begin position="26"/>
        <end position="651"/>
    </location>
</feature>
<gene>
    <name evidence="17" type="primary">p3h2</name>
</gene>
<dbReference type="Proteomes" id="UP000472260">
    <property type="component" value="Unassembled WGS sequence"/>
</dbReference>
<feature type="domain" description="Fe2OG dioxygenase" evidence="16">
    <location>
        <begin position="500"/>
        <end position="614"/>
    </location>
</feature>
<dbReference type="Pfam" id="PF23557">
    <property type="entry name" value="TPR_leprecan"/>
    <property type="match status" value="1"/>
</dbReference>
<dbReference type="Pfam" id="PF13640">
    <property type="entry name" value="2OG-FeII_Oxy_3"/>
    <property type="match status" value="1"/>
</dbReference>
<keyword evidence="5" id="KW-0479">Metal-binding</keyword>
<dbReference type="Ensembl" id="ENSSANT00000043899.1">
    <property type="protein sequence ID" value="ENSSANP00000041244.1"/>
    <property type="gene ID" value="ENSSANG00000020910.1"/>
</dbReference>
<keyword evidence="6 15" id="KW-0732">Signal</keyword>
<dbReference type="InterPro" id="IPR044862">
    <property type="entry name" value="Pro_4_hyd_alph_FE2OG_OXY"/>
</dbReference>
<dbReference type="InterPro" id="IPR006620">
    <property type="entry name" value="Pro_4_hyd_alph"/>
</dbReference>
<evidence type="ECO:0000256" key="7">
    <source>
        <dbReference type="ARBA" id="ARBA00022737"/>
    </source>
</evidence>
<dbReference type="Gene3D" id="1.25.40.10">
    <property type="entry name" value="Tetratricopeptide repeat domain"/>
    <property type="match status" value="2"/>
</dbReference>